<evidence type="ECO:0000313" key="1">
    <source>
        <dbReference type="Proteomes" id="UP000186698"/>
    </source>
</evidence>
<keyword evidence="1" id="KW-1185">Reference proteome</keyword>
<dbReference type="RefSeq" id="XP_041441802.1">
    <property type="nucleotide sequence ID" value="XM_041585868.1"/>
</dbReference>
<dbReference type="GO" id="GO:0005634">
    <property type="term" value="C:nucleus"/>
    <property type="evidence" value="ECO:0000318"/>
    <property type="project" value="GO_Central"/>
</dbReference>
<dbReference type="GO" id="GO:0007283">
    <property type="term" value="P:spermatogenesis"/>
    <property type="evidence" value="ECO:0000318"/>
    <property type="project" value="GO_Central"/>
</dbReference>
<dbReference type="GO" id="GO:0051321">
    <property type="term" value="P:meiotic cell cycle"/>
    <property type="evidence" value="ECO:0000318"/>
    <property type="project" value="GO_Central"/>
</dbReference>
<dbReference type="GeneID" id="108704364"/>
<gene>
    <name evidence="2" type="primary">LOC108704364</name>
</gene>
<dbReference type="CTD" id="108704364"/>
<accession>A0A8J1MJ87</accession>
<dbReference type="OrthoDB" id="10043438at2759"/>
<sequence>MRNDRMPCTLKPVRKEEYLQFYCIDTSYTSAAGINPNNDPRVFYLSQECGTDITMNEVVENTNNAHFPPSTSSDLMDFERYMQYYQQTMDTLVENRVISQEDVSHHVVSKAVSDVWQDLLQEGKVELYLKGCQQARMAARTLVCLENMGFAETSVPYIGADSEEATSSILSSTPLELLFEDALDIASGILDQSNAQDVATPSSPWEWQQADRLLYSRVIDFLKTCLCSYSQEETKLQCTYLPTPAILYYQNAEQPYINMAPPNYSQDASLQYNSTPAPMMVYSQGALLPYACTNPPEYNRLQNGAQFCDGDEVRLICTETLDDDL</sequence>
<dbReference type="InterPro" id="IPR033537">
    <property type="entry name" value="Stra8"/>
</dbReference>
<evidence type="ECO:0000313" key="2">
    <source>
        <dbReference type="RefSeq" id="XP_041441802.1"/>
    </source>
</evidence>
<dbReference type="Proteomes" id="UP000186698">
    <property type="component" value="Chromosome 3L"/>
</dbReference>
<name>A0A8J1MJ87_XENLA</name>
<dbReference type="AlphaFoldDB" id="A0A8J1MJ87"/>
<proteinExistence type="predicted"/>
<protein>
    <submittedName>
        <fullName evidence="2">Uncharacterized protein LOC108704364</fullName>
    </submittedName>
</protein>
<dbReference type="GO" id="GO:0048477">
    <property type="term" value="P:oogenesis"/>
    <property type="evidence" value="ECO:0000318"/>
    <property type="project" value="GO_Central"/>
</dbReference>
<dbReference type="GO" id="GO:0071300">
    <property type="term" value="P:cellular response to retinoic acid"/>
    <property type="evidence" value="ECO:0007669"/>
    <property type="project" value="InterPro"/>
</dbReference>
<organism evidence="1 2">
    <name type="scientific">Xenopus laevis</name>
    <name type="common">African clawed frog</name>
    <dbReference type="NCBI Taxonomy" id="8355"/>
    <lineage>
        <taxon>Eukaryota</taxon>
        <taxon>Metazoa</taxon>
        <taxon>Chordata</taxon>
        <taxon>Craniata</taxon>
        <taxon>Vertebrata</taxon>
        <taxon>Euteleostomi</taxon>
        <taxon>Amphibia</taxon>
        <taxon>Batrachia</taxon>
        <taxon>Anura</taxon>
        <taxon>Pipoidea</taxon>
        <taxon>Pipidae</taxon>
        <taxon>Xenopodinae</taxon>
        <taxon>Xenopus</taxon>
        <taxon>Xenopus</taxon>
    </lineage>
</organism>
<dbReference type="KEGG" id="xla:108704364"/>
<reference evidence="2" key="1">
    <citation type="submission" date="2025-08" db="UniProtKB">
        <authorList>
            <consortium name="RefSeq"/>
        </authorList>
    </citation>
    <scope>IDENTIFICATION</scope>
    <source>
        <strain evidence="2">J_2021</strain>
        <tissue evidence="2">Erythrocytes</tissue>
    </source>
</reference>
<dbReference type="GO" id="GO:0090427">
    <property type="term" value="P:activation of meiosis"/>
    <property type="evidence" value="ECO:0000318"/>
    <property type="project" value="GO_Central"/>
</dbReference>
<dbReference type="PANTHER" id="PTHR35254">
    <property type="entry name" value="STIMULATED BY RETINOIC ACID GENE 8 PROTEIN HOMOLOG"/>
    <property type="match status" value="1"/>
</dbReference>
<dbReference type="PANTHER" id="PTHR35254:SF1">
    <property type="entry name" value="STIMULATED BY RETINOIC ACID GENE 8 PROTEIN HOMOLOG"/>
    <property type="match status" value="1"/>
</dbReference>